<proteinExistence type="predicted"/>
<sequence length="147" mass="17006">MSQEIDIRSIEQADDIAACYEVMAELRPHLKDVDCFVQQVMRQRDRGYRLSAAWINDRVIGAIGYRLQENLLYGTFVFVDDLVVHHDFRSHGIGARLLSTARDYAREQGCRQFVLDTGLHMPHAQRFYFSQGLLARAMGFTEELIPR</sequence>
<dbReference type="CDD" id="cd04301">
    <property type="entry name" value="NAT_SF"/>
    <property type="match status" value="1"/>
</dbReference>
<dbReference type="PROSITE" id="PS51186">
    <property type="entry name" value="GNAT"/>
    <property type="match status" value="1"/>
</dbReference>
<dbReference type="InterPro" id="IPR016181">
    <property type="entry name" value="Acyl_CoA_acyltransferase"/>
</dbReference>
<protein>
    <submittedName>
        <fullName evidence="4">GNAT family N-acetyltransferase</fullName>
    </submittedName>
</protein>
<feature type="domain" description="N-acetyltransferase" evidence="3">
    <location>
        <begin position="5"/>
        <end position="147"/>
    </location>
</feature>
<keyword evidence="5" id="KW-1185">Reference proteome</keyword>
<organism evidence="4 5">
    <name type="scientific">Paraburkholderia edwinii</name>
    <dbReference type="NCBI Taxonomy" id="2861782"/>
    <lineage>
        <taxon>Bacteria</taxon>
        <taxon>Pseudomonadati</taxon>
        <taxon>Pseudomonadota</taxon>
        <taxon>Betaproteobacteria</taxon>
        <taxon>Burkholderiales</taxon>
        <taxon>Burkholderiaceae</taxon>
        <taxon>Paraburkholderia</taxon>
    </lineage>
</organism>
<name>A0ABX8UH73_9BURK</name>
<keyword evidence="1" id="KW-0808">Transferase</keyword>
<evidence type="ECO:0000256" key="2">
    <source>
        <dbReference type="ARBA" id="ARBA00023315"/>
    </source>
</evidence>
<dbReference type="InterPro" id="IPR050832">
    <property type="entry name" value="Bact_Acetyltransf"/>
</dbReference>
<dbReference type="SUPFAM" id="SSF55729">
    <property type="entry name" value="Acyl-CoA N-acyltransferases (Nat)"/>
    <property type="match status" value="1"/>
</dbReference>
<evidence type="ECO:0000259" key="3">
    <source>
        <dbReference type="PROSITE" id="PS51186"/>
    </source>
</evidence>
<dbReference type="EMBL" id="CP080095">
    <property type="protein sequence ID" value="QYD68134.1"/>
    <property type="molecule type" value="Genomic_DNA"/>
</dbReference>
<reference evidence="4 5" key="1">
    <citation type="submission" date="2021-07" db="EMBL/GenBank/DDBJ databases">
        <title>Paraburkholderia edwinii protects Aspergillus sp. from phenazines by acting as a toxin sponge.</title>
        <authorList>
            <person name="Dahlstrom K.M."/>
            <person name="Newman D.K."/>
        </authorList>
    </citation>
    <scope>NUCLEOTIDE SEQUENCE [LARGE SCALE GENOMIC DNA]</scope>
    <source>
        <strain evidence="4 5">Pe01</strain>
    </source>
</reference>
<gene>
    <name evidence="4" type="ORF">KZJ38_17905</name>
</gene>
<dbReference type="PANTHER" id="PTHR43877:SF2">
    <property type="entry name" value="AMINOALKYLPHOSPHONATE N-ACETYLTRANSFERASE-RELATED"/>
    <property type="match status" value="1"/>
</dbReference>
<dbReference type="Pfam" id="PF00583">
    <property type="entry name" value="Acetyltransf_1"/>
    <property type="match status" value="1"/>
</dbReference>
<dbReference type="Proteomes" id="UP000826462">
    <property type="component" value="Chromosome 1"/>
</dbReference>
<dbReference type="RefSeq" id="WP_219797527.1">
    <property type="nucleotide sequence ID" value="NZ_CP080095.1"/>
</dbReference>
<keyword evidence="2" id="KW-0012">Acyltransferase</keyword>
<evidence type="ECO:0000313" key="4">
    <source>
        <dbReference type="EMBL" id="QYD68134.1"/>
    </source>
</evidence>
<dbReference type="PANTHER" id="PTHR43877">
    <property type="entry name" value="AMINOALKYLPHOSPHONATE N-ACETYLTRANSFERASE-RELATED-RELATED"/>
    <property type="match status" value="1"/>
</dbReference>
<dbReference type="Gene3D" id="3.40.630.30">
    <property type="match status" value="1"/>
</dbReference>
<evidence type="ECO:0000256" key="1">
    <source>
        <dbReference type="ARBA" id="ARBA00022679"/>
    </source>
</evidence>
<evidence type="ECO:0000313" key="5">
    <source>
        <dbReference type="Proteomes" id="UP000826462"/>
    </source>
</evidence>
<accession>A0ABX8UH73</accession>
<dbReference type="InterPro" id="IPR000182">
    <property type="entry name" value="GNAT_dom"/>
</dbReference>